<dbReference type="PATRIC" id="fig|1280949.3.peg.3269"/>
<evidence type="ECO:0000313" key="1">
    <source>
        <dbReference type="EMBL" id="KCZ83225.1"/>
    </source>
</evidence>
<dbReference type="STRING" id="1280949.HAD_16097"/>
<evidence type="ECO:0000313" key="2">
    <source>
        <dbReference type="Proteomes" id="UP000027446"/>
    </source>
</evidence>
<protein>
    <recommendedName>
        <fullName evidence="3">Zinc-ribbon domain-containing protein</fullName>
    </recommendedName>
</protein>
<dbReference type="AlphaFoldDB" id="A0A069E178"/>
<keyword evidence="2" id="KW-1185">Reference proteome</keyword>
<gene>
    <name evidence="1" type="ORF">HAD_16097</name>
</gene>
<name>A0A069E178_9PROT</name>
<dbReference type="EMBL" id="ARYH01000003">
    <property type="protein sequence ID" value="KCZ83225.1"/>
    <property type="molecule type" value="Genomic_DNA"/>
</dbReference>
<proteinExistence type="predicted"/>
<dbReference type="Proteomes" id="UP000027446">
    <property type="component" value="Unassembled WGS sequence"/>
</dbReference>
<sequence>MFCTQCGRKFGETDRFCAQCGAPRAGSETDTVPSSLDSVDPALDWRASMVPREIMGHPEVRARIEAVTGENPKGMSAEQFYEFARPVMLITGAGPAPPLKLIKDISLPISAKLGMKTSRDVTQGFRNTFGETLAAVLCSLASRSQPLEDITDATNGCIIRSKMLSSIWSWEGDLNITLEVREEGTLMTAAITVPGQLSDMGQSKRVLKSLVEDVMKYRDMTAGG</sequence>
<evidence type="ECO:0008006" key="3">
    <source>
        <dbReference type="Google" id="ProtNLM"/>
    </source>
</evidence>
<reference evidence="1 2" key="1">
    <citation type="journal article" date="2014" name="Antonie Van Leeuwenhoek">
        <title>Hyphomonas beringensis sp. nov. and Hyphomonas chukchiensis sp. nov., isolated from surface seawater of the Bering Sea and Chukchi Sea.</title>
        <authorList>
            <person name="Li C."/>
            <person name="Lai Q."/>
            <person name="Li G."/>
            <person name="Dong C."/>
            <person name="Wang J."/>
            <person name="Liao Y."/>
            <person name="Shao Z."/>
        </authorList>
    </citation>
    <scope>NUCLEOTIDE SEQUENCE [LARGE SCALE GENOMIC DNA]</scope>
    <source>
        <strain evidence="1 2">MHS-3</strain>
    </source>
</reference>
<comment type="caution">
    <text evidence="1">The sequence shown here is derived from an EMBL/GenBank/DDBJ whole genome shotgun (WGS) entry which is preliminary data.</text>
</comment>
<accession>A0A069E178</accession>
<organism evidence="1 2">
    <name type="scientific">Hyphomonas adhaerens MHS-3</name>
    <dbReference type="NCBI Taxonomy" id="1280949"/>
    <lineage>
        <taxon>Bacteria</taxon>
        <taxon>Pseudomonadati</taxon>
        <taxon>Pseudomonadota</taxon>
        <taxon>Alphaproteobacteria</taxon>
        <taxon>Hyphomonadales</taxon>
        <taxon>Hyphomonadaceae</taxon>
        <taxon>Hyphomonas</taxon>
    </lineage>
</organism>